<comment type="caution">
    <text evidence="1">The sequence shown here is derived from an EMBL/GenBank/DDBJ whole genome shotgun (WGS) entry which is preliminary data.</text>
</comment>
<dbReference type="EMBL" id="CAXAMN010015847">
    <property type="protein sequence ID" value="CAK9046736.1"/>
    <property type="molecule type" value="Genomic_DNA"/>
</dbReference>
<evidence type="ECO:0000313" key="2">
    <source>
        <dbReference type="Proteomes" id="UP001642484"/>
    </source>
</evidence>
<name>A0ABP0M5G8_9DINO</name>
<sequence>MEKKSENNDDPVLLAIGGCDDSKHQSMCKLKRCARCIWNSHKDRWKEKCPWLDARVNATTHKWGLGCKTCSNAYETAPDRMRVFHASKHHFARFEVCGGDLRLQRFAKHASSPAHEYAVGLTSPDNNMSEESATAPPVEQWMAVLDHTKPEGCTTEVSDAGRRAKVAMMRYCLCESARVQQREKVGRAETISLQQDVRGNRFLLRFKACGKDLNVTSGTVALRKFAMTPEIPGAQALTHATFKAIEQFCTPALPPAYGQKRSPQSDSAPKTDKDLYDRILEKVECIAADAASDEQCALREIAGLGGTQLLRLPGALASSFPNLKAWAWQHWVDRLLSRPFHADEVLQGIMTELVEKPSSIARLLSNSTHIQSLFDDFKKKCRQPIKVSQHLHDLAFAPQRYASEAKTLSRLVLLWDSVLAVLTAVPTWRGPRSTEGSACLDTLRFLSEERLLLLGMMADAALQLSQLVHTFDSESFEECELSKELDHYREIVRKLFVEGMCLSVPGCTKVMMSFLEELRCINVSGVSLRLGGLTEAVKKSCLNRMACYVCVMEKVLEAEFPSWELMSAWSVFSLDSAKKRQPEAILTSQRKLCLQKLAQAAKVDEQSLEWEFAHFEPIASKFFHQERLSTFAAWRKAITSTAKSRGSHSCEAALLPCLWRLGAWSSSSCDVERGFGKAQAAKQIGQSQDEHLAKEQTVLILQQDVLPHYSSEDVKGLVFDAMKLWNSLCGKARQSGQTKRSQRWDAGLPRKQLKDGEAGFLQARSLVASSLSGPLGEVAPKVVASPADMGNLFTEKQMKELAFCDSKARKAKLESMLMGAMAPSEITPAMLELAGEYAEKLRKNQRERLRDQTKEKDQIVKSAAAWLAGSLAEATLIAARDPSRPSQEQLFVASLTGASIVSLEFLHSKGEKGVACAYKAAVRTKRFLYVTASFMQQHLCLCRHLAAVMNLVHCKWEMKALQDLRQEMSGPLPINKNRQILVLRGDEENEWVGTLKHYLTLEQALQDPIISSVDPCRSRTGIAPSF</sequence>
<accession>A0ABP0M5G8</accession>
<organism evidence="1 2">
    <name type="scientific">Durusdinium trenchii</name>
    <dbReference type="NCBI Taxonomy" id="1381693"/>
    <lineage>
        <taxon>Eukaryota</taxon>
        <taxon>Sar</taxon>
        <taxon>Alveolata</taxon>
        <taxon>Dinophyceae</taxon>
        <taxon>Suessiales</taxon>
        <taxon>Symbiodiniaceae</taxon>
        <taxon>Durusdinium</taxon>
    </lineage>
</organism>
<keyword evidence="2" id="KW-1185">Reference proteome</keyword>
<evidence type="ECO:0000313" key="1">
    <source>
        <dbReference type="EMBL" id="CAK9046736.1"/>
    </source>
</evidence>
<evidence type="ECO:0008006" key="3">
    <source>
        <dbReference type="Google" id="ProtNLM"/>
    </source>
</evidence>
<gene>
    <name evidence="1" type="ORF">CCMP2556_LOCUS24262</name>
</gene>
<proteinExistence type="predicted"/>
<reference evidence="1 2" key="1">
    <citation type="submission" date="2024-02" db="EMBL/GenBank/DDBJ databases">
        <authorList>
            <person name="Chen Y."/>
            <person name="Shah S."/>
            <person name="Dougan E. K."/>
            <person name="Thang M."/>
            <person name="Chan C."/>
        </authorList>
    </citation>
    <scope>NUCLEOTIDE SEQUENCE [LARGE SCALE GENOMIC DNA]</scope>
</reference>
<protein>
    <recommendedName>
        <fullName evidence="3">C2H2-type domain-containing protein</fullName>
    </recommendedName>
</protein>
<dbReference type="Proteomes" id="UP001642484">
    <property type="component" value="Unassembled WGS sequence"/>
</dbReference>